<organism evidence="1 2">
    <name type="scientific">Marinobacter zhanjiangensis</name>
    <dbReference type="NCBI Taxonomy" id="578215"/>
    <lineage>
        <taxon>Bacteria</taxon>
        <taxon>Pseudomonadati</taxon>
        <taxon>Pseudomonadota</taxon>
        <taxon>Gammaproteobacteria</taxon>
        <taxon>Pseudomonadales</taxon>
        <taxon>Marinobacteraceae</taxon>
        <taxon>Marinobacter</taxon>
    </lineage>
</organism>
<gene>
    <name evidence="1" type="ORF">GCM10007071_36620</name>
</gene>
<evidence type="ECO:0000313" key="1">
    <source>
        <dbReference type="EMBL" id="GGY85884.1"/>
    </source>
</evidence>
<comment type="caution">
    <text evidence="1">The sequence shown here is derived from an EMBL/GenBank/DDBJ whole genome shotgun (WGS) entry which is preliminary data.</text>
</comment>
<evidence type="ECO:0008006" key="3">
    <source>
        <dbReference type="Google" id="ProtNLM"/>
    </source>
</evidence>
<evidence type="ECO:0000313" key="2">
    <source>
        <dbReference type="Proteomes" id="UP000601597"/>
    </source>
</evidence>
<reference evidence="2" key="1">
    <citation type="journal article" date="2019" name="Int. J. Syst. Evol. Microbiol.">
        <title>The Global Catalogue of Microorganisms (GCM) 10K type strain sequencing project: providing services to taxonomists for standard genome sequencing and annotation.</title>
        <authorList>
            <consortium name="The Broad Institute Genomics Platform"/>
            <consortium name="The Broad Institute Genome Sequencing Center for Infectious Disease"/>
            <person name="Wu L."/>
            <person name="Ma J."/>
        </authorList>
    </citation>
    <scope>NUCLEOTIDE SEQUENCE [LARGE SCALE GENOMIC DNA]</scope>
    <source>
        <strain evidence="2">KCTC 22280</strain>
    </source>
</reference>
<dbReference type="EMBL" id="BMXV01000011">
    <property type="protein sequence ID" value="GGY85884.1"/>
    <property type="molecule type" value="Genomic_DNA"/>
</dbReference>
<protein>
    <recommendedName>
        <fullName evidence="3">DUF1585 domain-containing protein</fullName>
    </recommendedName>
</protein>
<sequence length="421" mass="46029">MDASSRSFLMRANSPTVPLITSPGRLLLTVLAALMVLTPSLLMAGEREQAARMHSRLTGVPPSEPLLQQMAAEIAGGDPVAAAYVAMDDPAFYNVTVKNLAAPWTNEAMTAFVPLNDYTATVIGLVRDEADFRSVLYDNVLYVGDISGLPGYNTDDNRHYEALEATGAPLADSLRRVSQSTYTGLPSQATAGVMTTRAAAKAFFIDGTNRAMFRFTLMNHLCNDLEQVADVTLPVDRIRQDVSRSPGGDSRVFLNNCAGCHTGMDPMAQAFAYYDYEYNSDADPEGTLGELVYNSTGMTDPETGTRVQGKYLINASNFEHGYITRNDQWDNYWRMGDNRRLGWDGTLPGNGEGAKSLGRELAHSDAFAQCKVRQVFEQVCLREPANAADRSELENIVSSFESSGYQLKRVYAESAAYCMGD</sequence>
<dbReference type="RefSeq" id="WP_227712606.1">
    <property type="nucleotide sequence ID" value="NZ_BMXV01000011.1"/>
</dbReference>
<keyword evidence="2" id="KW-1185">Reference proteome</keyword>
<dbReference type="Proteomes" id="UP000601597">
    <property type="component" value="Unassembled WGS sequence"/>
</dbReference>
<name>A0ABQ3B9Y8_9GAMM</name>
<proteinExistence type="predicted"/>
<accession>A0ABQ3B9Y8</accession>